<reference evidence="1" key="1">
    <citation type="submission" date="2023-11" db="EMBL/GenBank/DDBJ databases">
        <title>Gracilibacillus pellucida a moderately halophilic bacterium isolated from saline soil in Xinjiang province.</title>
        <authorList>
            <person name="Zhang Z."/>
            <person name="Tan F."/>
            <person name="Wang Y."/>
            <person name="Xia M."/>
        </authorList>
    </citation>
    <scope>NUCLEOTIDE SEQUENCE</scope>
    <source>
        <strain evidence="1">S3-1-1</strain>
    </source>
</reference>
<evidence type="ECO:0000313" key="1">
    <source>
        <dbReference type="EMBL" id="MDX8046365.1"/>
    </source>
</evidence>
<dbReference type="EMBL" id="JAWZSR010000005">
    <property type="protein sequence ID" value="MDX8046365.1"/>
    <property type="molecule type" value="Genomic_DNA"/>
</dbReference>
<gene>
    <name evidence="1" type="ORF">SH601_10270</name>
</gene>
<accession>A0ACC6M5X3</accession>
<name>A0ACC6M5X3_9BACI</name>
<protein>
    <submittedName>
        <fullName evidence="1">PAS domain-containing protein</fullName>
    </submittedName>
</protein>
<organism evidence="1 2">
    <name type="scientific">Gracilibacillus pellucidus</name>
    <dbReference type="NCBI Taxonomy" id="3095368"/>
    <lineage>
        <taxon>Bacteria</taxon>
        <taxon>Bacillati</taxon>
        <taxon>Bacillota</taxon>
        <taxon>Bacilli</taxon>
        <taxon>Bacillales</taxon>
        <taxon>Bacillaceae</taxon>
        <taxon>Gracilibacillus</taxon>
    </lineage>
</organism>
<comment type="caution">
    <text evidence="1">The sequence shown here is derived from an EMBL/GenBank/DDBJ whole genome shotgun (WGS) entry which is preliminary data.</text>
</comment>
<keyword evidence="2" id="KW-1185">Reference proteome</keyword>
<dbReference type="Proteomes" id="UP001277972">
    <property type="component" value="Unassembled WGS sequence"/>
</dbReference>
<evidence type="ECO:0000313" key="2">
    <source>
        <dbReference type="Proteomes" id="UP001277972"/>
    </source>
</evidence>
<proteinExistence type="predicted"/>
<sequence>MTSVGSLSSIKNASNILEAIGENILVADANYNLIWMNPKAAKLLSTVTSYFYVNNVEEMIGKNMNFFHQEKADRSRRIMNKLTDTHSTRINIKDKYIADIIINPVRDEGTIVGYVIMLMDVTTVVEEEERKEQMIQELSAPALHIWDNTLAVPIIGYLDSKLFNIILAKLLKQCEKEDTEYVIIDFSGMKQWDNGLPKKISEMITCLSVMGVECLFAGVKPDLAQCLAANNGVLNVPKFATTKVAIKHIISQ</sequence>